<dbReference type="InterPro" id="IPR043148">
    <property type="entry name" value="TagF_C"/>
</dbReference>
<proteinExistence type="predicted"/>
<reference evidence="1 2" key="1">
    <citation type="submission" date="2018-12" db="EMBL/GenBank/DDBJ databases">
        <authorList>
            <person name="Kim S.-J."/>
            <person name="Jung G.-Y."/>
        </authorList>
    </citation>
    <scope>NUCLEOTIDE SEQUENCE [LARGE SCALE GENOMIC DNA]</scope>
    <source>
        <strain evidence="1 2">03SU3-P</strain>
    </source>
</reference>
<sequence length="389" mass="43292">MKHVQKICFLFNHDQTHQIAHSLPIALQMAKSGTADVTLAVTNTLVEAEIRRLSGAALEGMKIVPLQTKSTVSQILVRALDSLVPARKLLVYRDNLDFFRQFDALVVSEKSSLILKTRYGLKDVKFIHTRHGAGDRAIGFNAESAQFDLILVSGEKIRDRLICDAGVPPEKIRITGYAKFDIVVPEQKPLFPASDRRTILYNPHPSPHLSSWFKFGAEVLEQFYQSGRYNLIFAPHVMLFARPWTVTIDRLSIASANKPDPRYNDAPHMLMDLGSPACTDMTYTNAADLYLGDVSSQVYEFLHRPRPCLFLDAHDTQWQGNPNYRHWTTGPVKTDAKDIIGAVDAAFATQASYNDAQRTALADSFSVTDTAASVRAAAAIIDYLDQAIG</sequence>
<keyword evidence="2" id="KW-1185">Reference proteome</keyword>
<accession>A0A3R8WJF5</accession>
<evidence type="ECO:0000313" key="2">
    <source>
        <dbReference type="Proteomes" id="UP000268553"/>
    </source>
</evidence>
<dbReference type="Gene3D" id="3.40.50.12580">
    <property type="match status" value="1"/>
</dbReference>
<protein>
    <recommendedName>
        <fullName evidence="3">Glycosyl transferase</fullName>
    </recommendedName>
</protein>
<dbReference type="Gene3D" id="3.40.50.11820">
    <property type="match status" value="1"/>
</dbReference>
<dbReference type="InterPro" id="IPR043149">
    <property type="entry name" value="TagF_N"/>
</dbReference>
<name>A0A3R8WJF5_9SPHN</name>
<gene>
    <name evidence="1" type="ORF">D7D48_00295</name>
</gene>
<dbReference type="SUPFAM" id="SSF53756">
    <property type="entry name" value="UDP-Glycosyltransferase/glycogen phosphorylase"/>
    <property type="match status" value="1"/>
</dbReference>
<dbReference type="Proteomes" id="UP000268553">
    <property type="component" value="Unassembled WGS sequence"/>
</dbReference>
<organism evidence="1 2">
    <name type="scientific">Sphingorhabdus wooponensis</name>
    <dbReference type="NCBI Taxonomy" id="940136"/>
    <lineage>
        <taxon>Bacteria</taxon>
        <taxon>Pseudomonadati</taxon>
        <taxon>Pseudomonadota</taxon>
        <taxon>Alphaproteobacteria</taxon>
        <taxon>Sphingomonadales</taxon>
        <taxon>Sphingomonadaceae</taxon>
        <taxon>Sphingorhabdus</taxon>
    </lineage>
</organism>
<evidence type="ECO:0008006" key="3">
    <source>
        <dbReference type="Google" id="ProtNLM"/>
    </source>
</evidence>
<evidence type="ECO:0000313" key="1">
    <source>
        <dbReference type="EMBL" id="RRQ51393.1"/>
    </source>
</evidence>
<comment type="caution">
    <text evidence="1">The sequence shown here is derived from an EMBL/GenBank/DDBJ whole genome shotgun (WGS) entry which is preliminary data.</text>
</comment>
<dbReference type="AlphaFoldDB" id="A0A3R8WJF5"/>
<dbReference type="EMBL" id="RWJI01000001">
    <property type="protein sequence ID" value="RRQ51393.1"/>
    <property type="molecule type" value="Genomic_DNA"/>
</dbReference>
<dbReference type="OrthoDB" id="8437129at2"/>